<evidence type="ECO:0000259" key="2">
    <source>
        <dbReference type="Pfam" id="PF16012"/>
    </source>
</evidence>
<dbReference type="RefSeq" id="XP_014250431.1">
    <property type="nucleotide sequence ID" value="XM_014394945.2"/>
</dbReference>
<feature type="compositionally biased region" description="Basic and acidic residues" evidence="1">
    <location>
        <begin position="87"/>
        <end position="97"/>
    </location>
</feature>
<reference evidence="3" key="1">
    <citation type="submission" date="2022-01" db="UniProtKB">
        <authorList>
            <consortium name="EnsemblMetazoa"/>
        </authorList>
    </citation>
    <scope>IDENTIFICATION</scope>
</reference>
<organism evidence="3 4">
    <name type="scientific">Cimex lectularius</name>
    <name type="common">Bed bug</name>
    <name type="synonym">Acanthia lectularia</name>
    <dbReference type="NCBI Taxonomy" id="79782"/>
    <lineage>
        <taxon>Eukaryota</taxon>
        <taxon>Metazoa</taxon>
        <taxon>Ecdysozoa</taxon>
        <taxon>Arthropoda</taxon>
        <taxon>Hexapoda</taxon>
        <taxon>Insecta</taxon>
        <taxon>Pterygota</taxon>
        <taxon>Neoptera</taxon>
        <taxon>Paraneoptera</taxon>
        <taxon>Hemiptera</taxon>
        <taxon>Heteroptera</taxon>
        <taxon>Panheteroptera</taxon>
        <taxon>Cimicomorpha</taxon>
        <taxon>Cimicidae</taxon>
        <taxon>Cimex</taxon>
    </lineage>
</organism>
<feature type="region of interest" description="Disordered" evidence="1">
    <location>
        <begin position="1"/>
        <end position="142"/>
    </location>
</feature>
<evidence type="ECO:0000313" key="4">
    <source>
        <dbReference type="Proteomes" id="UP000494040"/>
    </source>
</evidence>
<dbReference type="Proteomes" id="UP000494040">
    <property type="component" value="Unassembled WGS sequence"/>
</dbReference>
<dbReference type="EnsemblMetazoa" id="XM_014394944.2">
    <property type="protein sequence ID" value="XP_014250430.1"/>
    <property type="gene ID" value="LOC106667182"/>
</dbReference>
<protein>
    <recommendedName>
        <fullName evidence="2">DUF4780 domain-containing protein</fullName>
    </recommendedName>
</protein>
<feature type="domain" description="DUF4780" evidence="2">
    <location>
        <begin position="152"/>
        <end position="309"/>
    </location>
</feature>
<evidence type="ECO:0000313" key="3">
    <source>
        <dbReference type="EnsemblMetazoa" id="XP_014250430.1"/>
    </source>
</evidence>
<dbReference type="KEGG" id="clec:106667182"/>
<proteinExistence type="predicted"/>
<dbReference type="EnsemblMetazoa" id="XM_014394947.2">
    <property type="protein sequence ID" value="XP_014250433.1"/>
    <property type="gene ID" value="LOC106667182"/>
</dbReference>
<dbReference type="EnsemblMetazoa" id="XM_014394945.2">
    <property type="protein sequence ID" value="XP_014250431.1"/>
    <property type="gene ID" value="LOC106667182"/>
</dbReference>
<name>A0A8I6RUR7_CIMLE</name>
<dbReference type="RefSeq" id="XP_014250433.1">
    <property type="nucleotide sequence ID" value="XM_014394947.2"/>
</dbReference>
<evidence type="ECO:0000256" key="1">
    <source>
        <dbReference type="SAM" id="MobiDB-lite"/>
    </source>
</evidence>
<accession>A0A8I6RUR7</accession>
<sequence length="333" mass="37967">MSGKETETVIKKKTEMESIPSSTGSTNLERCEGDKVTLPKVQGDKDEGFTLVKSKMGIRGGRSRLEHNKDRSNSRKVGSTPAFQPAFRDRFKQRRDPQVSTTPAQNRLGTSTKRSRMEYSFTPPSAKGPAKKPRQGKAKEEQVMTHKPLFKVLFRKANKDFFTNDEALELRSLICNSALELIEEEDEDQGVDFINSGLVEGGSMFIISCGDELTVKFVRDTLKKLWDERKYVVCDINDLPKKAKVSTYAVGLETRKESINKLLRISNRKAGLNIKDWELVEYNREPHTGHGTYLCWEVPEADAKKLQQNPMMTLELNRIRVEVSIPPYPFYQR</sequence>
<feature type="compositionally biased region" description="Polar residues" evidence="1">
    <location>
        <begin position="98"/>
        <end position="112"/>
    </location>
</feature>
<dbReference type="Pfam" id="PF16012">
    <property type="entry name" value="DUF4780"/>
    <property type="match status" value="1"/>
</dbReference>
<dbReference type="AlphaFoldDB" id="A0A8I6RUR7"/>
<dbReference type="RefSeq" id="XP_014250430.1">
    <property type="nucleotide sequence ID" value="XM_014394944.2"/>
</dbReference>
<dbReference type="InterPro" id="IPR031961">
    <property type="entry name" value="DUF4780"/>
</dbReference>
<keyword evidence="4" id="KW-1185">Reference proteome</keyword>
<feature type="compositionally biased region" description="Polar residues" evidence="1">
    <location>
        <begin position="19"/>
        <end position="28"/>
    </location>
</feature>
<feature type="compositionally biased region" description="Basic and acidic residues" evidence="1">
    <location>
        <begin position="29"/>
        <end position="48"/>
    </location>
</feature>
<feature type="compositionally biased region" description="Basic and acidic residues" evidence="1">
    <location>
        <begin position="1"/>
        <end position="16"/>
    </location>
</feature>
<feature type="compositionally biased region" description="Basic and acidic residues" evidence="1">
    <location>
        <begin position="63"/>
        <end position="73"/>
    </location>
</feature>
<dbReference type="GeneID" id="106667182"/>